<keyword evidence="8 9" id="KW-0472">Membrane</keyword>
<keyword evidence="6 9" id="KW-1133">Transmembrane helix</keyword>
<keyword evidence="12" id="KW-1185">Reference proteome</keyword>
<comment type="function">
    <text evidence="9">Required for the post-translational delivery of tail-anchored (TA) proteins to the endoplasmic reticulum. Together with GET2, acts as a membrane receptor for soluble GET3, which recognizes and selectively binds the transmembrane domain of TA proteins in the cytosol. The GET complex cooperates with the HDEL receptor ERD2 to mediate the ATP-dependent retrieval of resident ER proteins that contain a C-terminal H-D-E-L retention signal from the Golgi to the ER.</text>
</comment>
<name>A0ABP0EAK6_9ASCO</name>
<feature type="transmembrane region" description="Helical" evidence="10">
    <location>
        <begin position="152"/>
        <end position="185"/>
    </location>
</feature>
<gene>
    <name evidence="9 11" type="primary">GET1</name>
    <name evidence="11" type="ORF">CAAN4_D01530</name>
</gene>
<protein>
    <recommendedName>
        <fullName evidence="9">Golgi to ER traffic protein 1</fullName>
    </recommendedName>
    <alternativeName>
        <fullName evidence="9">Guided entry of tail-anchored proteins 1</fullName>
    </alternativeName>
</protein>
<comment type="similarity">
    <text evidence="1 9">Belongs to the WRB/GET1 family.</text>
</comment>
<dbReference type="PANTHER" id="PTHR42650:SF1">
    <property type="entry name" value="GUIDED ENTRY OF TAIL-ANCHORED PROTEINS FACTOR 1"/>
    <property type="match status" value="1"/>
</dbReference>
<reference evidence="11 12" key="1">
    <citation type="submission" date="2024-01" db="EMBL/GenBank/DDBJ databases">
        <authorList>
            <consortium name="Genoscope - CEA"/>
            <person name="William W."/>
        </authorList>
    </citation>
    <scope>NUCLEOTIDE SEQUENCE [LARGE SCALE GENOMIC DNA]</scope>
    <source>
        <strain evidence="11 12">29B2s-10</strain>
    </source>
</reference>
<evidence type="ECO:0000256" key="4">
    <source>
        <dbReference type="ARBA" id="ARBA00022824"/>
    </source>
</evidence>
<dbReference type="PANTHER" id="PTHR42650">
    <property type="entry name" value="TAIL-ANCHORED PROTEIN INSERTION RECEPTOR WRB"/>
    <property type="match status" value="1"/>
</dbReference>
<evidence type="ECO:0000256" key="5">
    <source>
        <dbReference type="ARBA" id="ARBA00022892"/>
    </source>
</evidence>
<sequence>MLDLHPYTLLVVVFTVLCVKQFVSYVGKPKIQSFVWQGYTKYVAPKLGNSKLVEISKKRTQLKDVLRQRNAISAQDEYAKWTKLNRQHDKIEAEITEMSKSLGSEEAQVNKLVGYAITAIVTLPLWFFRVWFRKSVLFYLPPGALPYPVEWVLALPFVVTGGIGLTIWMFAVNNVLSSLIFLLTFPFEARVPKPELKTEVEKKKKN</sequence>
<evidence type="ECO:0000256" key="7">
    <source>
        <dbReference type="ARBA" id="ARBA00023054"/>
    </source>
</evidence>
<evidence type="ECO:0000256" key="2">
    <source>
        <dbReference type="ARBA" id="ARBA00022448"/>
    </source>
</evidence>
<keyword evidence="4 9" id="KW-0256">Endoplasmic reticulum</keyword>
<evidence type="ECO:0000256" key="3">
    <source>
        <dbReference type="ARBA" id="ARBA00022692"/>
    </source>
</evidence>
<proteinExistence type="inferred from homology"/>
<evidence type="ECO:0000313" key="11">
    <source>
        <dbReference type="EMBL" id="CAK7902778.1"/>
    </source>
</evidence>
<dbReference type="InterPro" id="IPR028945">
    <property type="entry name" value="Get1"/>
</dbReference>
<comment type="subunit">
    <text evidence="9">Component of the Golgi to ER traffic (GET) complex, which is composed of GET1, GET2 and GET3. Within the complex, GET1 and GET2 form a heterotetramer which is stabilized by phosphatidylinositol binding and which binds to the GET3 homodimer.</text>
</comment>
<feature type="transmembrane region" description="Helical" evidence="10">
    <location>
        <begin position="6"/>
        <end position="23"/>
    </location>
</feature>
<organism evidence="11 12">
    <name type="scientific">[Candida] anglica</name>
    <dbReference type="NCBI Taxonomy" id="148631"/>
    <lineage>
        <taxon>Eukaryota</taxon>
        <taxon>Fungi</taxon>
        <taxon>Dikarya</taxon>
        <taxon>Ascomycota</taxon>
        <taxon>Saccharomycotina</taxon>
        <taxon>Pichiomycetes</taxon>
        <taxon>Debaryomycetaceae</taxon>
        <taxon>Kurtzmaniella</taxon>
    </lineage>
</organism>
<comment type="caution">
    <text evidence="9">Lacks conserved residue(s) required for the propagation of feature annotation.</text>
</comment>
<dbReference type="Pfam" id="PF04420">
    <property type="entry name" value="CHD5"/>
    <property type="match status" value="1"/>
</dbReference>
<evidence type="ECO:0000256" key="10">
    <source>
        <dbReference type="SAM" id="Phobius"/>
    </source>
</evidence>
<keyword evidence="5 9" id="KW-0931">ER-Golgi transport</keyword>
<feature type="topological domain" description="Cytoplasmic" evidence="9">
    <location>
        <begin position="180"/>
        <end position="206"/>
    </location>
</feature>
<dbReference type="EMBL" id="OZ004256">
    <property type="protein sequence ID" value="CAK7902778.1"/>
    <property type="molecule type" value="Genomic_DNA"/>
</dbReference>
<dbReference type="InterPro" id="IPR027538">
    <property type="entry name" value="Get1_fungi"/>
</dbReference>
<evidence type="ECO:0000313" key="12">
    <source>
        <dbReference type="Proteomes" id="UP001497600"/>
    </source>
</evidence>
<evidence type="ECO:0000256" key="9">
    <source>
        <dbReference type="HAMAP-Rule" id="MF_03113"/>
    </source>
</evidence>
<comment type="subcellular location">
    <subcellularLocation>
        <location evidence="9">Endoplasmic reticulum membrane</location>
        <topology evidence="9">Multi-pass membrane protein</topology>
    </subcellularLocation>
    <subcellularLocation>
        <location evidence="9">Golgi apparatus membrane</location>
        <topology evidence="9">Multi-pass membrane protein</topology>
    </subcellularLocation>
</comment>
<dbReference type="Proteomes" id="UP001497600">
    <property type="component" value="Chromosome D"/>
</dbReference>
<feature type="transmembrane region" description="Helical" evidence="10">
    <location>
        <begin position="112"/>
        <end position="132"/>
    </location>
</feature>
<keyword evidence="7" id="KW-0175">Coiled coil</keyword>
<evidence type="ECO:0000256" key="6">
    <source>
        <dbReference type="ARBA" id="ARBA00022989"/>
    </source>
</evidence>
<keyword evidence="2 9" id="KW-0813">Transport</keyword>
<feature type="topological domain" description="Lumenal" evidence="9">
    <location>
        <begin position="1"/>
        <end position="9"/>
    </location>
</feature>
<dbReference type="InterPro" id="IPR029012">
    <property type="entry name" value="Helix_hairpin_bin_sf"/>
</dbReference>
<keyword evidence="3 9" id="KW-0812">Transmembrane</keyword>
<evidence type="ECO:0000256" key="8">
    <source>
        <dbReference type="ARBA" id="ARBA00023136"/>
    </source>
</evidence>
<dbReference type="HAMAP" id="MF_03113">
    <property type="entry name" value="Get1"/>
    <property type="match status" value="1"/>
</dbReference>
<evidence type="ECO:0000256" key="1">
    <source>
        <dbReference type="ARBA" id="ARBA00010799"/>
    </source>
</evidence>
<keyword evidence="9" id="KW-0333">Golgi apparatus</keyword>
<dbReference type="Gene3D" id="1.10.287.660">
    <property type="entry name" value="Helix hairpin bin"/>
    <property type="match status" value="1"/>
</dbReference>
<accession>A0ABP0EAK6</accession>